<keyword evidence="3" id="KW-1185">Reference proteome</keyword>
<gene>
    <name evidence="2" type="ORF">RISK_001101</name>
</gene>
<feature type="region of interest" description="Disordered" evidence="1">
    <location>
        <begin position="27"/>
        <end position="62"/>
    </location>
</feature>
<reference evidence="2" key="1">
    <citation type="submission" date="2015-05" db="EMBL/GenBank/DDBJ databases">
        <title>Permanent draft genome of Rhodopirellula islandicus K833.</title>
        <authorList>
            <person name="Kizina J."/>
            <person name="Richter M."/>
            <person name="Glockner F.O."/>
            <person name="Harder J."/>
        </authorList>
    </citation>
    <scope>NUCLEOTIDE SEQUENCE [LARGE SCALE GENOMIC DNA]</scope>
    <source>
        <strain evidence="2">K833</strain>
    </source>
</reference>
<accession>A0A0J1BJU3</accession>
<dbReference type="AlphaFoldDB" id="A0A0J1BJU3"/>
<organism evidence="2 3">
    <name type="scientific">Rhodopirellula islandica</name>
    <dbReference type="NCBI Taxonomy" id="595434"/>
    <lineage>
        <taxon>Bacteria</taxon>
        <taxon>Pseudomonadati</taxon>
        <taxon>Planctomycetota</taxon>
        <taxon>Planctomycetia</taxon>
        <taxon>Pirellulales</taxon>
        <taxon>Pirellulaceae</taxon>
        <taxon>Rhodopirellula</taxon>
    </lineage>
</organism>
<dbReference type="EMBL" id="LECT01000010">
    <property type="protein sequence ID" value="KLU06787.1"/>
    <property type="molecule type" value="Genomic_DNA"/>
</dbReference>
<dbReference type="PATRIC" id="fig|595434.4.peg.1058"/>
<name>A0A0J1BJU3_RHOIS</name>
<evidence type="ECO:0000313" key="2">
    <source>
        <dbReference type="EMBL" id="KLU06787.1"/>
    </source>
</evidence>
<protein>
    <submittedName>
        <fullName evidence="2">Uncharacterized protein</fullName>
    </submittedName>
</protein>
<proteinExistence type="predicted"/>
<dbReference type="Proteomes" id="UP000036367">
    <property type="component" value="Unassembled WGS sequence"/>
</dbReference>
<sequence>MANHTSSPSWQEGPAVLKCCARNVLRTPPAAREGSESERSARFPGEGNPHRFPCSAPSLAYA</sequence>
<dbReference type="STRING" id="595434.RISK_001101"/>
<evidence type="ECO:0000313" key="3">
    <source>
        <dbReference type="Proteomes" id="UP000036367"/>
    </source>
</evidence>
<evidence type="ECO:0000256" key="1">
    <source>
        <dbReference type="SAM" id="MobiDB-lite"/>
    </source>
</evidence>
<comment type="caution">
    <text evidence="2">The sequence shown here is derived from an EMBL/GenBank/DDBJ whole genome shotgun (WGS) entry which is preliminary data.</text>
</comment>